<evidence type="ECO:0000313" key="1">
    <source>
        <dbReference type="EMBL" id="CDF32642.1"/>
    </source>
</evidence>
<dbReference type="OrthoDB" id="10262835at2759"/>
<name>R7Q227_CHOCR</name>
<evidence type="ECO:0000313" key="2">
    <source>
        <dbReference type="Proteomes" id="UP000012073"/>
    </source>
</evidence>
<dbReference type="EMBL" id="HG001531">
    <property type="protein sequence ID" value="CDF32642.1"/>
    <property type="molecule type" value="Genomic_DNA"/>
</dbReference>
<reference evidence="2" key="1">
    <citation type="journal article" date="2013" name="Proc. Natl. Acad. Sci. U.S.A.">
        <title>Genome structure and metabolic features in the red seaweed Chondrus crispus shed light on evolution of the Archaeplastida.</title>
        <authorList>
            <person name="Collen J."/>
            <person name="Porcel B."/>
            <person name="Carre W."/>
            <person name="Ball S.G."/>
            <person name="Chaparro C."/>
            <person name="Tonon T."/>
            <person name="Barbeyron T."/>
            <person name="Michel G."/>
            <person name="Noel B."/>
            <person name="Valentin K."/>
            <person name="Elias M."/>
            <person name="Artiguenave F."/>
            <person name="Arun A."/>
            <person name="Aury J.M."/>
            <person name="Barbosa-Neto J.F."/>
            <person name="Bothwell J.H."/>
            <person name="Bouget F.Y."/>
            <person name="Brillet L."/>
            <person name="Cabello-Hurtado F."/>
            <person name="Capella-Gutierrez S."/>
            <person name="Charrier B."/>
            <person name="Cladiere L."/>
            <person name="Cock J.M."/>
            <person name="Coelho S.M."/>
            <person name="Colleoni C."/>
            <person name="Czjzek M."/>
            <person name="Da Silva C."/>
            <person name="Delage L."/>
            <person name="Denoeud F."/>
            <person name="Deschamps P."/>
            <person name="Dittami S.M."/>
            <person name="Gabaldon T."/>
            <person name="Gachon C.M."/>
            <person name="Groisillier A."/>
            <person name="Herve C."/>
            <person name="Jabbari K."/>
            <person name="Katinka M."/>
            <person name="Kloareg B."/>
            <person name="Kowalczyk N."/>
            <person name="Labadie K."/>
            <person name="Leblanc C."/>
            <person name="Lopez P.J."/>
            <person name="McLachlan D.H."/>
            <person name="Meslet-Cladiere L."/>
            <person name="Moustafa A."/>
            <person name="Nehr Z."/>
            <person name="Nyvall Collen P."/>
            <person name="Panaud O."/>
            <person name="Partensky F."/>
            <person name="Poulain J."/>
            <person name="Rensing S.A."/>
            <person name="Rousvoal S."/>
            <person name="Samson G."/>
            <person name="Symeonidi A."/>
            <person name="Weissenbach J."/>
            <person name="Zambounis A."/>
            <person name="Wincker P."/>
            <person name="Boyen C."/>
        </authorList>
    </citation>
    <scope>NUCLEOTIDE SEQUENCE [LARGE SCALE GENOMIC DNA]</scope>
    <source>
        <strain evidence="2">cv. Stackhouse</strain>
    </source>
</reference>
<keyword evidence="2" id="KW-1185">Reference proteome</keyword>
<dbReference type="KEGG" id="ccp:CHC_T00001525001"/>
<dbReference type="Gramene" id="CDF32642">
    <property type="protein sequence ID" value="CDF32642"/>
    <property type="gene ID" value="CHC_T00001525001"/>
</dbReference>
<accession>R7Q227</accession>
<proteinExistence type="predicted"/>
<dbReference type="GeneID" id="17320160"/>
<protein>
    <submittedName>
        <fullName evidence="1">Uncharacterized protein</fullName>
    </submittedName>
</protein>
<organism evidence="1 2">
    <name type="scientific">Chondrus crispus</name>
    <name type="common">Carrageen Irish moss</name>
    <name type="synonym">Polymorpha crispa</name>
    <dbReference type="NCBI Taxonomy" id="2769"/>
    <lineage>
        <taxon>Eukaryota</taxon>
        <taxon>Rhodophyta</taxon>
        <taxon>Florideophyceae</taxon>
        <taxon>Rhodymeniophycidae</taxon>
        <taxon>Gigartinales</taxon>
        <taxon>Gigartinaceae</taxon>
        <taxon>Chondrus</taxon>
    </lineage>
</organism>
<gene>
    <name evidence="1" type="ORF">CHC_T00001525001</name>
</gene>
<dbReference type="RefSeq" id="XP_005712414.1">
    <property type="nucleotide sequence ID" value="XM_005712357.1"/>
</dbReference>
<sequence>MAEISSGLNSFFSPLYRTLANGLSPSLLITSYEKCFMSDWTEESEKRRPISLLASKTVLVGLIATWFLAASPIRRSESVKAT</sequence>
<dbReference type="AlphaFoldDB" id="R7Q227"/>
<dbReference type="Proteomes" id="UP000012073">
    <property type="component" value="Unassembled WGS sequence"/>
</dbReference>